<gene>
    <name evidence="2" type="ORF">DFQ12_2552</name>
</gene>
<keyword evidence="1" id="KW-0732">Signal</keyword>
<dbReference type="PROSITE" id="PS51257">
    <property type="entry name" value="PROKAR_LIPOPROTEIN"/>
    <property type="match status" value="1"/>
</dbReference>
<keyword evidence="3" id="KW-1185">Reference proteome</keyword>
<dbReference type="Proteomes" id="UP000286246">
    <property type="component" value="Unassembled WGS sequence"/>
</dbReference>
<dbReference type="AlphaFoldDB" id="A0A420B6P4"/>
<protein>
    <submittedName>
        <fullName evidence="2">Uncharacterized protein (TIGR02145 family)</fullName>
    </submittedName>
</protein>
<dbReference type="OrthoDB" id="711260at2"/>
<reference evidence="2 3" key="1">
    <citation type="submission" date="2018-09" db="EMBL/GenBank/DDBJ databases">
        <title>Genomic Encyclopedia of Type Strains, Phase III (KMG-III): the genomes of soil and plant-associated and newly described type strains.</title>
        <authorList>
            <person name="Whitman W."/>
        </authorList>
    </citation>
    <scope>NUCLEOTIDE SEQUENCE [LARGE SCALE GENOMIC DNA]</scope>
    <source>
        <strain evidence="2 3">CECT 7938</strain>
    </source>
</reference>
<dbReference type="RefSeq" id="WP_120259371.1">
    <property type="nucleotide sequence ID" value="NZ_RAPY01000002.1"/>
</dbReference>
<accession>A0A420B6P4</accession>
<name>A0A420B6P4_SPHD1</name>
<dbReference type="EMBL" id="RAPY01000002">
    <property type="protein sequence ID" value="RKE52318.1"/>
    <property type="molecule type" value="Genomic_DNA"/>
</dbReference>
<sequence>MKITLKNVVNRMVVMTMLFMGTAVMFSCSKKDDQPIVPNETAVMKVSVAGIFGDDILVNQSEGIKIGSTKARSVNAVTKTTDAETVKLPAFDIVTSFTQDSYGDAPIAKSASIAKGTRANVPMGIGKKYRLLLYKDNGQFNKSVELTAGTLASIPVVAGAKYTWIAYSYNTDESLADVTNTSNPTIPTSVSKELLYATGQITISSVIGANDLLPITFKRKLGRVAVEIDAAGMFATDITQAKISFEENYFKEGTFNLKTGITSNFTAPVITTTLTGTAPAANVRTVYYYTADTATLIANLKVRLQSIKLKNDRAVETDYPVNAVFSYTNNNAGFTPAAGVSHKAVLDIVQGGVPMGSTIWATANLYYDATAPAGYRYKFRSEPSNIYNTTTNVAEMNKEYWQWMPDGLVPYSASYQPTNSGPHKDPCREVYPAGRWRMPTRQEFDNLVAVSSEVGGLNSAARNRYVTFTAAGKSVTFPSLGYRSHGNSSIIDWDLHSPYKAKGYYWSSTPETSNDAYYLQMEQHLSSASDINVQVTENIDVNHGVTVRCVRN</sequence>
<comment type="caution">
    <text evidence="2">The sequence shown here is derived from an EMBL/GenBank/DDBJ whole genome shotgun (WGS) entry which is preliminary data.</text>
</comment>
<organism evidence="2 3">
    <name type="scientific">Sphingobacterium detergens</name>
    <dbReference type="NCBI Taxonomy" id="1145106"/>
    <lineage>
        <taxon>Bacteria</taxon>
        <taxon>Pseudomonadati</taxon>
        <taxon>Bacteroidota</taxon>
        <taxon>Sphingobacteriia</taxon>
        <taxon>Sphingobacteriales</taxon>
        <taxon>Sphingobacteriaceae</taxon>
        <taxon>Sphingobacterium</taxon>
    </lineage>
</organism>
<proteinExistence type="predicted"/>
<evidence type="ECO:0000256" key="1">
    <source>
        <dbReference type="SAM" id="SignalP"/>
    </source>
</evidence>
<feature type="chain" id="PRO_5019137981" evidence="1">
    <location>
        <begin position="26"/>
        <end position="552"/>
    </location>
</feature>
<feature type="signal peptide" evidence="1">
    <location>
        <begin position="1"/>
        <end position="25"/>
    </location>
</feature>
<evidence type="ECO:0000313" key="2">
    <source>
        <dbReference type="EMBL" id="RKE52318.1"/>
    </source>
</evidence>
<evidence type="ECO:0000313" key="3">
    <source>
        <dbReference type="Proteomes" id="UP000286246"/>
    </source>
</evidence>